<feature type="region of interest" description="Disordered" evidence="1">
    <location>
        <begin position="28"/>
        <end position="57"/>
    </location>
</feature>
<dbReference type="RefSeq" id="WP_369279767.1">
    <property type="nucleotide sequence ID" value="NZ_JBJVMW010000010.1"/>
</dbReference>
<evidence type="ECO:0000313" key="3">
    <source>
        <dbReference type="Proteomes" id="UP001631993"/>
    </source>
</evidence>
<dbReference type="Proteomes" id="UP001631993">
    <property type="component" value="Unassembled WGS sequence"/>
</dbReference>
<reference evidence="2 3" key="1">
    <citation type="submission" date="2024-12" db="EMBL/GenBank/DDBJ databases">
        <title>Forecasting of Potato common scab and diversities of Pathogenic streptomyces spp. in china.</title>
        <authorList>
            <person name="Handique U."/>
            <person name="Wu J."/>
        </authorList>
    </citation>
    <scope>NUCLEOTIDE SEQUENCE [LARGE SCALE GENOMIC DNA]</scope>
    <source>
        <strain evidence="2 3">ZRIMU1585</strain>
    </source>
</reference>
<keyword evidence="3" id="KW-1185">Reference proteome</keyword>
<protein>
    <submittedName>
        <fullName evidence="2">Uncharacterized protein</fullName>
    </submittedName>
</protein>
<feature type="region of interest" description="Disordered" evidence="1">
    <location>
        <begin position="1"/>
        <end position="20"/>
    </location>
</feature>
<name>A0ABW9IP40_STRGJ</name>
<evidence type="ECO:0000256" key="1">
    <source>
        <dbReference type="SAM" id="MobiDB-lite"/>
    </source>
</evidence>
<proteinExistence type="predicted"/>
<sequence length="57" mass="6349">MTGPSSTPRGEHTPRPGTAWEQHLVSTGEQIVDDDAPDPRPNRATRRAMQRAARRTK</sequence>
<comment type="caution">
    <text evidence="2">The sequence shown here is derived from an EMBL/GenBank/DDBJ whole genome shotgun (WGS) entry which is preliminary data.</text>
</comment>
<feature type="compositionally biased region" description="Basic residues" evidence="1">
    <location>
        <begin position="43"/>
        <end position="57"/>
    </location>
</feature>
<evidence type="ECO:0000313" key="2">
    <source>
        <dbReference type="EMBL" id="MFM9649837.1"/>
    </source>
</evidence>
<organism evidence="2 3">
    <name type="scientific">Streptomyces galilaeus</name>
    <dbReference type="NCBI Taxonomy" id="33899"/>
    <lineage>
        <taxon>Bacteria</taxon>
        <taxon>Bacillati</taxon>
        <taxon>Actinomycetota</taxon>
        <taxon>Actinomycetes</taxon>
        <taxon>Kitasatosporales</taxon>
        <taxon>Streptomycetaceae</taxon>
        <taxon>Streptomyces</taxon>
    </lineage>
</organism>
<gene>
    <name evidence="2" type="ORF">ACKI1S_27275</name>
</gene>
<accession>A0ABW9IP40</accession>
<dbReference type="EMBL" id="JBJVNE010000014">
    <property type="protein sequence ID" value="MFM9649837.1"/>
    <property type="molecule type" value="Genomic_DNA"/>
</dbReference>